<dbReference type="FunFam" id="3.30.2410.10:FF:000020">
    <property type="entry name" value="E3 ubiquitin-protein ligase UPL5"/>
    <property type="match status" value="1"/>
</dbReference>
<dbReference type="InterPro" id="IPR035983">
    <property type="entry name" value="Hect_E3_ubiquitin_ligase"/>
</dbReference>
<dbReference type="SMART" id="SM00119">
    <property type="entry name" value="HECTc"/>
    <property type="match status" value="1"/>
</dbReference>
<dbReference type="CDD" id="cd00078">
    <property type="entry name" value="HECTc"/>
    <property type="match status" value="1"/>
</dbReference>
<evidence type="ECO:0000256" key="2">
    <source>
        <dbReference type="ARBA" id="ARBA00004906"/>
    </source>
</evidence>
<dbReference type="PANTHER" id="PTHR11254">
    <property type="entry name" value="HECT DOMAIN UBIQUITIN-PROTEIN LIGASE"/>
    <property type="match status" value="1"/>
</dbReference>
<keyword evidence="5 6" id="KW-0833">Ubl conjugation pathway</keyword>
<comment type="caution">
    <text evidence="8">The sequence shown here is derived from an EMBL/GenBank/DDBJ whole genome shotgun (WGS) entry which is preliminary data.</text>
</comment>
<protein>
    <recommendedName>
        <fullName evidence="3">HECT-type E3 ubiquitin transferase</fullName>
        <ecNumber evidence="3">2.3.2.26</ecNumber>
    </recommendedName>
</protein>
<dbReference type="Proteomes" id="UP000245207">
    <property type="component" value="Unassembled WGS sequence"/>
</dbReference>
<organism evidence="8 9">
    <name type="scientific">Artemisia annua</name>
    <name type="common">Sweet wormwood</name>
    <dbReference type="NCBI Taxonomy" id="35608"/>
    <lineage>
        <taxon>Eukaryota</taxon>
        <taxon>Viridiplantae</taxon>
        <taxon>Streptophyta</taxon>
        <taxon>Embryophyta</taxon>
        <taxon>Tracheophyta</taxon>
        <taxon>Spermatophyta</taxon>
        <taxon>Magnoliopsida</taxon>
        <taxon>eudicotyledons</taxon>
        <taxon>Gunneridae</taxon>
        <taxon>Pentapetalae</taxon>
        <taxon>asterids</taxon>
        <taxon>campanulids</taxon>
        <taxon>Asterales</taxon>
        <taxon>Asteraceae</taxon>
        <taxon>Asteroideae</taxon>
        <taxon>Anthemideae</taxon>
        <taxon>Artemisiinae</taxon>
        <taxon>Artemisia</taxon>
    </lineage>
</organism>
<dbReference type="InterPro" id="IPR000569">
    <property type="entry name" value="HECT_dom"/>
</dbReference>
<dbReference type="OrthoDB" id="8068875at2759"/>
<dbReference type="InterPro" id="IPR050409">
    <property type="entry name" value="E3_ubiq-protein_ligase"/>
</dbReference>
<evidence type="ECO:0000313" key="9">
    <source>
        <dbReference type="Proteomes" id="UP000245207"/>
    </source>
</evidence>
<evidence type="ECO:0000256" key="4">
    <source>
        <dbReference type="ARBA" id="ARBA00022679"/>
    </source>
</evidence>
<dbReference type="GO" id="GO:0000209">
    <property type="term" value="P:protein polyubiquitination"/>
    <property type="evidence" value="ECO:0007669"/>
    <property type="project" value="TreeGrafter"/>
</dbReference>
<evidence type="ECO:0000256" key="6">
    <source>
        <dbReference type="PROSITE-ProRule" id="PRU00104"/>
    </source>
</evidence>
<reference evidence="8 9" key="1">
    <citation type="journal article" date="2018" name="Mol. Plant">
        <title>The genome of Artemisia annua provides insight into the evolution of Asteraceae family and artemisinin biosynthesis.</title>
        <authorList>
            <person name="Shen Q."/>
            <person name="Zhang L."/>
            <person name="Liao Z."/>
            <person name="Wang S."/>
            <person name="Yan T."/>
            <person name="Shi P."/>
            <person name="Liu M."/>
            <person name="Fu X."/>
            <person name="Pan Q."/>
            <person name="Wang Y."/>
            <person name="Lv Z."/>
            <person name="Lu X."/>
            <person name="Zhang F."/>
            <person name="Jiang W."/>
            <person name="Ma Y."/>
            <person name="Chen M."/>
            <person name="Hao X."/>
            <person name="Li L."/>
            <person name="Tang Y."/>
            <person name="Lv G."/>
            <person name="Zhou Y."/>
            <person name="Sun X."/>
            <person name="Brodelius P.E."/>
            <person name="Rose J.K.C."/>
            <person name="Tang K."/>
        </authorList>
    </citation>
    <scope>NUCLEOTIDE SEQUENCE [LARGE SCALE GENOMIC DNA]</scope>
    <source>
        <strain evidence="9">cv. Huhao1</strain>
        <tissue evidence="8">Leaf</tissue>
    </source>
</reference>
<dbReference type="SUPFAM" id="SSF56204">
    <property type="entry name" value="Hect, E3 ligase catalytic domain"/>
    <property type="match status" value="1"/>
</dbReference>
<feature type="active site" description="Glycyl thioester intermediate" evidence="6">
    <location>
        <position position="585"/>
    </location>
</feature>
<dbReference type="STRING" id="35608.A0A2U1PDQ9"/>
<gene>
    <name evidence="8" type="ORF">CTI12_AA158470</name>
</gene>
<evidence type="ECO:0000259" key="7">
    <source>
        <dbReference type="PROSITE" id="PS50237"/>
    </source>
</evidence>
<dbReference type="EC" id="2.3.2.26" evidence="3"/>
<evidence type="ECO:0000256" key="5">
    <source>
        <dbReference type="ARBA" id="ARBA00022786"/>
    </source>
</evidence>
<dbReference type="Gene3D" id="3.30.2160.10">
    <property type="entry name" value="Hect, E3 ligase catalytic domain"/>
    <property type="match status" value="1"/>
</dbReference>
<evidence type="ECO:0000313" key="8">
    <source>
        <dbReference type="EMBL" id="PWA83878.1"/>
    </source>
</evidence>
<dbReference type="EMBL" id="PKPP01001292">
    <property type="protein sequence ID" value="PWA83878.1"/>
    <property type="molecule type" value="Genomic_DNA"/>
</dbReference>
<name>A0A2U1PDQ9_ARTAN</name>
<comment type="catalytic activity">
    <reaction evidence="1">
        <text>S-ubiquitinyl-[E2 ubiquitin-conjugating enzyme]-L-cysteine + [acceptor protein]-L-lysine = [E2 ubiquitin-conjugating enzyme]-L-cysteine + N(6)-ubiquitinyl-[acceptor protein]-L-lysine.</text>
        <dbReference type="EC" id="2.3.2.26"/>
    </reaction>
</comment>
<dbReference type="PROSITE" id="PS50237">
    <property type="entry name" value="HECT"/>
    <property type="match status" value="1"/>
</dbReference>
<sequence length="619" mass="71085">MVSRDIDSASVYFDMFVASCAPEALVMLYLYDKHRALDSVTHFFTSSKDELDLPIYYDLASKIALHDLFPFVDELANKLSQGLVSSVDSIIGPSSTDVHDFETFSRFVIKAIVDPMALETLIPVHYHCNHPRYNHQLSYLYSLFLDLLEKLQTCLAKVGDDIKFNPKFKRDGGWDQYFSILKLLHYIAQLYEGAEEIFWTSLKPNKAAFSYIIVNYAKRRDEGYKWILDRKDMTDFKSRRHLVMMLLPEVTHDYDNLHEMLINRSNLLAESFESITGAEIAALHGPMHIGFINEEATGPGVLREWFLLVCQAIFNPQNALFVACPTDRRRFFPNPLSKVDPMHLEYFIFAGRVIALALMRKMQVGIVFSRAFFLQLAGIDVSLEDIKDADPYLYSSCKQILDMDPCVIDQDVLGLTFIWEVEELGSKKVVELLPDGKNISVNSVNRKVYIDLLIRHQFVTSIAKQVSKFAQGFADIVSNEETRKLFYKSLELEDLDGMLHGSESVISVDDWKAHTEYDGYKETDPQICWFWQIVGEMSAEQRKVLLFFWTSVKYLPVEGFCGLASRLCITKTNETIDLLPSSHTCFYQICFPAYPSMTVMQQRLNIITQEHIGCSFGTW</sequence>
<dbReference type="PANTHER" id="PTHR11254:SF424">
    <property type="entry name" value="E3 UBIQUITIN-PROTEIN LIGASE UPL5"/>
    <property type="match status" value="1"/>
</dbReference>
<dbReference type="Pfam" id="PF00632">
    <property type="entry name" value="HECT"/>
    <property type="match status" value="1"/>
</dbReference>
<dbReference type="Gene3D" id="3.90.1750.10">
    <property type="entry name" value="Hect, E3 ligase catalytic domains"/>
    <property type="match status" value="1"/>
</dbReference>
<dbReference type="GO" id="GO:0061630">
    <property type="term" value="F:ubiquitin protein ligase activity"/>
    <property type="evidence" value="ECO:0007669"/>
    <property type="project" value="UniProtKB-EC"/>
</dbReference>
<dbReference type="GO" id="GO:0006511">
    <property type="term" value="P:ubiquitin-dependent protein catabolic process"/>
    <property type="evidence" value="ECO:0007669"/>
    <property type="project" value="TreeGrafter"/>
</dbReference>
<keyword evidence="9" id="KW-1185">Reference proteome</keyword>
<feature type="domain" description="HECT" evidence="7">
    <location>
        <begin position="300"/>
        <end position="619"/>
    </location>
</feature>
<keyword evidence="4" id="KW-0808">Transferase</keyword>
<evidence type="ECO:0000256" key="1">
    <source>
        <dbReference type="ARBA" id="ARBA00000885"/>
    </source>
</evidence>
<dbReference type="GO" id="GO:0005737">
    <property type="term" value="C:cytoplasm"/>
    <property type="evidence" value="ECO:0007669"/>
    <property type="project" value="TreeGrafter"/>
</dbReference>
<dbReference type="AlphaFoldDB" id="A0A2U1PDQ9"/>
<comment type="pathway">
    <text evidence="2">Protein modification; protein ubiquitination.</text>
</comment>
<proteinExistence type="predicted"/>
<accession>A0A2U1PDQ9</accession>
<evidence type="ECO:0000256" key="3">
    <source>
        <dbReference type="ARBA" id="ARBA00012485"/>
    </source>
</evidence>
<dbReference type="Gene3D" id="3.30.2410.10">
    <property type="entry name" value="Hect, E3 ligase catalytic domain"/>
    <property type="match status" value="1"/>
</dbReference>